<name>A0A1M7LH42_XYLRU</name>
<dbReference type="PROSITE" id="PS00101">
    <property type="entry name" value="HEXAPEP_TRANSFERASES"/>
    <property type="match status" value="1"/>
</dbReference>
<dbReference type="GO" id="GO:0016746">
    <property type="term" value="F:acyltransferase activity"/>
    <property type="evidence" value="ECO:0007669"/>
    <property type="project" value="UniProtKB-KW"/>
</dbReference>
<dbReference type="PANTHER" id="PTHR23416">
    <property type="entry name" value="SIALIC ACID SYNTHASE-RELATED"/>
    <property type="match status" value="1"/>
</dbReference>
<keyword evidence="3" id="KW-0012">Acyltransferase</keyword>
<gene>
    <name evidence="4" type="ORF">SAMN04488494_2577</name>
</gene>
<evidence type="ECO:0000256" key="3">
    <source>
        <dbReference type="ARBA" id="ARBA00023315"/>
    </source>
</evidence>
<dbReference type="SUPFAM" id="SSF51161">
    <property type="entry name" value="Trimeric LpxA-like enzymes"/>
    <property type="match status" value="1"/>
</dbReference>
<keyword evidence="1 4" id="KW-0808">Transferase</keyword>
<dbReference type="EMBL" id="FRCJ01000006">
    <property type="protein sequence ID" value="SHM77479.1"/>
    <property type="molecule type" value="Genomic_DNA"/>
</dbReference>
<accession>A0A1M7LH42</accession>
<organism evidence="4 5">
    <name type="scientific">Xylanibacter ruminicola</name>
    <name type="common">Prevotella ruminicola</name>
    <dbReference type="NCBI Taxonomy" id="839"/>
    <lineage>
        <taxon>Bacteria</taxon>
        <taxon>Pseudomonadati</taxon>
        <taxon>Bacteroidota</taxon>
        <taxon>Bacteroidia</taxon>
        <taxon>Bacteroidales</taxon>
        <taxon>Prevotellaceae</taxon>
        <taxon>Xylanibacter</taxon>
    </lineage>
</organism>
<sequence length="213" mass="23160">MKLVIKKILMCLMWMASKVYPYTLSERSCGGRDCLYTMWIRNFIGYMGRHSIIAKPCSLQGCGQRRISIGDYTIIQSHCILGCWEKYGNQCFAPSLIIGNHCSIGEYNHITACDHITIGDGLLTGRYVYIGDNSHGGLSIEEASVPPVRRALKSKGNILIGNNVWIGDKATILGGVSIGDNVIVAANAVVTKDIPSNSVVAGVPARIVKQITN</sequence>
<dbReference type="InterPro" id="IPR051159">
    <property type="entry name" value="Hexapeptide_acetyltransf"/>
</dbReference>
<evidence type="ECO:0000256" key="2">
    <source>
        <dbReference type="ARBA" id="ARBA00022737"/>
    </source>
</evidence>
<dbReference type="InterPro" id="IPR018357">
    <property type="entry name" value="Hexapep_transf_CS"/>
</dbReference>
<dbReference type="AlphaFoldDB" id="A0A1M7LH42"/>
<dbReference type="InterPro" id="IPR001451">
    <property type="entry name" value="Hexapep"/>
</dbReference>
<dbReference type="Proteomes" id="UP000184280">
    <property type="component" value="Unassembled WGS sequence"/>
</dbReference>
<dbReference type="InterPro" id="IPR011004">
    <property type="entry name" value="Trimer_LpxA-like_sf"/>
</dbReference>
<keyword evidence="2" id="KW-0677">Repeat</keyword>
<reference evidence="4 5" key="1">
    <citation type="submission" date="2016-11" db="EMBL/GenBank/DDBJ databases">
        <authorList>
            <person name="Jaros S."/>
            <person name="Januszkiewicz K."/>
            <person name="Wedrychowicz H."/>
        </authorList>
    </citation>
    <scope>NUCLEOTIDE SEQUENCE [LARGE SCALE GENOMIC DNA]</scope>
    <source>
        <strain evidence="4 5">BPI-34</strain>
    </source>
</reference>
<evidence type="ECO:0000256" key="1">
    <source>
        <dbReference type="ARBA" id="ARBA00022679"/>
    </source>
</evidence>
<proteinExistence type="predicted"/>
<dbReference type="RefSeq" id="WP_317039855.1">
    <property type="nucleotide sequence ID" value="NZ_FOLF01000005.1"/>
</dbReference>
<dbReference type="PANTHER" id="PTHR23416:SF78">
    <property type="entry name" value="LIPOPOLYSACCHARIDE BIOSYNTHESIS O-ACETYL TRANSFERASE WBBJ-RELATED"/>
    <property type="match status" value="1"/>
</dbReference>
<dbReference type="CDD" id="cd04647">
    <property type="entry name" value="LbH_MAT_like"/>
    <property type="match status" value="1"/>
</dbReference>
<evidence type="ECO:0000313" key="5">
    <source>
        <dbReference type="Proteomes" id="UP000184280"/>
    </source>
</evidence>
<dbReference type="Pfam" id="PF00132">
    <property type="entry name" value="Hexapep"/>
    <property type="match status" value="1"/>
</dbReference>
<protein>
    <submittedName>
        <fullName evidence="4">Transferase hexapeptide (Six repeat-containing protein)</fullName>
    </submittedName>
</protein>
<dbReference type="Gene3D" id="2.160.10.10">
    <property type="entry name" value="Hexapeptide repeat proteins"/>
    <property type="match status" value="1"/>
</dbReference>
<evidence type="ECO:0000313" key="4">
    <source>
        <dbReference type="EMBL" id="SHM77479.1"/>
    </source>
</evidence>